<evidence type="ECO:0000313" key="6">
    <source>
        <dbReference type="Proteomes" id="UP000199382"/>
    </source>
</evidence>
<evidence type="ECO:0000256" key="3">
    <source>
        <dbReference type="ARBA" id="ARBA00023235"/>
    </source>
</evidence>
<dbReference type="RefSeq" id="WP_093155010.1">
    <property type="nucleotide sequence ID" value="NZ_FNEK01000018.1"/>
</dbReference>
<dbReference type="GO" id="GO:0005829">
    <property type="term" value="C:cytosol"/>
    <property type="evidence" value="ECO:0007669"/>
    <property type="project" value="TreeGrafter"/>
</dbReference>
<evidence type="ECO:0000256" key="1">
    <source>
        <dbReference type="ARBA" id="ARBA00001933"/>
    </source>
</evidence>
<dbReference type="InterPro" id="IPR000821">
    <property type="entry name" value="Ala_racemase"/>
</dbReference>
<protein>
    <submittedName>
        <fullName evidence="5">Predicted amino acid racemase</fullName>
    </submittedName>
</protein>
<dbReference type="GO" id="GO:0030170">
    <property type="term" value="F:pyridoxal phosphate binding"/>
    <property type="evidence" value="ECO:0007669"/>
    <property type="project" value="TreeGrafter"/>
</dbReference>
<dbReference type="OrthoDB" id="504078at2"/>
<name>A0A1G8TZ82_9RHOB</name>
<dbReference type="STRING" id="571298.SAMN04488026_10187"/>
<proteinExistence type="predicted"/>
<dbReference type="Gene3D" id="3.20.20.10">
    <property type="entry name" value="Alanine racemase"/>
    <property type="match status" value="1"/>
</dbReference>
<evidence type="ECO:0000259" key="4">
    <source>
        <dbReference type="Pfam" id="PF01168"/>
    </source>
</evidence>
<keyword evidence="3" id="KW-0413">Isomerase</keyword>
<dbReference type="PANTHER" id="PTHR30511">
    <property type="entry name" value="ALANINE RACEMASE"/>
    <property type="match status" value="1"/>
</dbReference>
<keyword evidence="6" id="KW-1185">Reference proteome</keyword>
<evidence type="ECO:0000256" key="2">
    <source>
        <dbReference type="ARBA" id="ARBA00022898"/>
    </source>
</evidence>
<keyword evidence="2" id="KW-0663">Pyridoxal phosphate</keyword>
<dbReference type="SUPFAM" id="SSF51419">
    <property type="entry name" value="PLP-binding barrel"/>
    <property type="match status" value="1"/>
</dbReference>
<dbReference type="InterPro" id="IPR001608">
    <property type="entry name" value="Ala_racemase_N"/>
</dbReference>
<dbReference type="PANTHER" id="PTHR30511:SF3">
    <property type="entry name" value="LYSINE RACEMASE"/>
    <property type="match status" value="1"/>
</dbReference>
<gene>
    <name evidence="5" type="ORF">SAMN04488026_10187</name>
</gene>
<dbReference type="AlphaFoldDB" id="A0A1G8TZ82"/>
<dbReference type="GO" id="GO:0008784">
    <property type="term" value="F:alanine racemase activity"/>
    <property type="evidence" value="ECO:0007669"/>
    <property type="project" value="TreeGrafter"/>
</dbReference>
<organism evidence="5 6">
    <name type="scientific">Aliiruegeria lutimaris</name>
    <dbReference type="NCBI Taxonomy" id="571298"/>
    <lineage>
        <taxon>Bacteria</taxon>
        <taxon>Pseudomonadati</taxon>
        <taxon>Pseudomonadota</taxon>
        <taxon>Alphaproteobacteria</taxon>
        <taxon>Rhodobacterales</taxon>
        <taxon>Roseobacteraceae</taxon>
        <taxon>Aliiruegeria</taxon>
    </lineage>
</organism>
<dbReference type="EMBL" id="FNEK01000018">
    <property type="protein sequence ID" value="SDJ46848.1"/>
    <property type="molecule type" value="Genomic_DNA"/>
</dbReference>
<comment type="cofactor">
    <cofactor evidence="1">
        <name>pyridoxal 5'-phosphate</name>
        <dbReference type="ChEBI" id="CHEBI:597326"/>
    </cofactor>
</comment>
<evidence type="ECO:0000313" key="5">
    <source>
        <dbReference type="EMBL" id="SDJ46848.1"/>
    </source>
</evidence>
<dbReference type="InterPro" id="IPR029066">
    <property type="entry name" value="PLP-binding_barrel"/>
</dbReference>
<feature type="domain" description="Alanine racemase N-terminal" evidence="4">
    <location>
        <begin position="8"/>
        <end position="224"/>
    </location>
</feature>
<dbReference type="Pfam" id="PF01168">
    <property type="entry name" value="Ala_racemase_N"/>
    <property type="match status" value="1"/>
</dbReference>
<sequence length="373" mass="39590">MTAPRIEVDLGKIQHNTRCLVERLKARGIIVTGVTKAACGHPDIANAMLAGGAAGLADARITNVERMRKAGITCHISLIRTPMLSQIERICASSETSYNTEMEVIAELAAEAMRTSSVHNVILMVEVGDMREGIMPEDLADAASQVVKMPGVALKGIGANFTCLSGGAPNPEAMAMLTSLANDIEGSYGPVLETVSGGSSASLPWALGLGTMGRVNNLRLGEAILLGVDPVSGASIGGLHTDAFTLVAEVIETKIKPQKLVLQSVNPARSDLRLVHDDHWKTRSLLAVGFQDTDAAGLKFPLGVTFVGATSDHIVVESRNSPLRVGSELRFQLNYNALMRVMNAPGVVKISSHDRSLRNEIADSQCHTRPALM</sequence>
<dbReference type="Proteomes" id="UP000199382">
    <property type="component" value="Unassembled WGS sequence"/>
</dbReference>
<accession>A0A1G8TZ82</accession>
<reference evidence="5 6" key="1">
    <citation type="submission" date="2016-10" db="EMBL/GenBank/DDBJ databases">
        <authorList>
            <person name="de Groot N.N."/>
        </authorList>
    </citation>
    <scope>NUCLEOTIDE SEQUENCE [LARGE SCALE GENOMIC DNA]</scope>
    <source>
        <strain evidence="5 6">DSM 25294</strain>
    </source>
</reference>